<evidence type="ECO:0000256" key="8">
    <source>
        <dbReference type="SAM" id="Phobius"/>
    </source>
</evidence>
<dbReference type="AlphaFoldDB" id="A0A177CB15"/>
<dbReference type="InterPro" id="IPR050529">
    <property type="entry name" value="CYP450_sterol_14alpha_dmase"/>
</dbReference>
<evidence type="ECO:0000313" key="10">
    <source>
        <dbReference type="Proteomes" id="UP000077069"/>
    </source>
</evidence>
<evidence type="ECO:0000256" key="4">
    <source>
        <dbReference type="ARBA" id="ARBA00022723"/>
    </source>
</evidence>
<feature type="binding site" description="axial binding residue" evidence="6">
    <location>
        <position position="562"/>
    </location>
    <ligand>
        <name>heme</name>
        <dbReference type="ChEBI" id="CHEBI:30413"/>
    </ligand>
    <ligandPart>
        <name>Fe</name>
        <dbReference type="ChEBI" id="CHEBI:18248"/>
    </ligandPart>
</feature>
<dbReference type="GeneID" id="28771243"/>
<dbReference type="OrthoDB" id="1470350at2759"/>
<comment type="cofactor">
    <cofactor evidence="1 6">
        <name>heme</name>
        <dbReference type="ChEBI" id="CHEBI:30413"/>
    </cofactor>
</comment>
<dbReference type="InterPro" id="IPR017972">
    <property type="entry name" value="Cyt_P450_CS"/>
</dbReference>
<keyword evidence="8" id="KW-1133">Transmembrane helix</keyword>
<gene>
    <name evidence="9" type="ORF">CC84DRAFT_878396</name>
</gene>
<proteinExistence type="inferred from homology"/>
<dbReference type="PANTHER" id="PTHR24304">
    <property type="entry name" value="CYTOCHROME P450 FAMILY 7"/>
    <property type="match status" value="1"/>
</dbReference>
<keyword evidence="10" id="KW-1185">Reference proteome</keyword>
<evidence type="ECO:0000256" key="3">
    <source>
        <dbReference type="ARBA" id="ARBA00022617"/>
    </source>
</evidence>
<keyword evidence="3 6" id="KW-0349">Heme</keyword>
<dbReference type="EMBL" id="KV441554">
    <property type="protein sequence ID" value="OAG03968.1"/>
    <property type="molecule type" value="Genomic_DNA"/>
</dbReference>
<evidence type="ECO:0000256" key="1">
    <source>
        <dbReference type="ARBA" id="ARBA00001971"/>
    </source>
</evidence>
<reference evidence="9 10" key="1">
    <citation type="submission" date="2016-05" db="EMBL/GenBank/DDBJ databases">
        <title>Comparative analysis of secretome profiles of manganese(II)-oxidizing ascomycete fungi.</title>
        <authorList>
            <consortium name="DOE Joint Genome Institute"/>
            <person name="Zeiner C.A."/>
            <person name="Purvine S.O."/>
            <person name="Zink E.M."/>
            <person name="Wu S."/>
            <person name="Pasa-Tolic L."/>
            <person name="Chaput D.L."/>
            <person name="Haridas S."/>
            <person name="Grigoriev I.V."/>
            <person name="Santelli C.M."/>
            <person name="Hansel C.M."/>
        </authorList>
    </citation>
    <scope>NUCLEOTIDE SEQUENCE [LARGE SCALE GENOMIC DNA]</scope>
    <source>
        <strain evidence="9 10">AP3s5-JAC2a</strain>
    </source>
</reference>
<feature type="transmembrane region" description="Helical" evidence="8">
    <location>
        <begin position="104"/>
        <end position="124"/>
    </location>
</feature>
<keyword evidence="8" id="KW-0812">Transmembrane</keyword>
<evidence type="ECO:0000256" key="5">
    <source>
        <dbReference type="ARBA" id="ARBA00023004"/>
    </source>
</evidence>
<dbReference type="InterPro" id="IPR036396">
    <property type="entry name" value="Cyt_P450_sf"/>
</dbReference>
<sequence>MRITIRDKCSTNASSLFIQSTYRISRHFAMLFSNSTFATFPLDFGFDRPTVRMLSQPQHHSNEHMNHRALSVLVFCILAFPMAFKFTFTREHTPNDRPLLDSSIYISGFFRPIVSIFNTVYFVLSPKTILLYCTIAHGKPTPSRMDLVNETVHLVQGKEYINRLWRHSFGSRALSLHVYLFKHWFAMPQKIIDKYLADDSGSGPKPHPLSSVETQNRTDRLSHSVFKDVLSGSDTASLCQRYVLRLCKALDQSDISMSWTSQPDLVDFVRGALTLANTEALWGTHLTETSDFCGDLTEFFQDTRKYTYQLPRWLIPKAFARRDRLLSDLHRWQSFATGVDGHVAPWEDSKYNDGKWGSKRLRKWQADFLEMDDADAAGLASVHLTFAWAVNVSLGPAAFWAVQEIFRDPTLLERVRSRLPRAQSAADVTSLLSQAQTREEICADPLLQSIYTEILRLRVCAFVVRRFPHDSVDLHGWRVPRDQICLVSTHIAHMHGDEWNTDGGKEPLNRFWANRFLVLKTDTDTKLAPPATSKLCPEDPWKFSLRGLEGVWIPFGGGPRACPGRHLAKHHMLVTMAAMVMLFDIDIAASDRPLRASHANHGLGTLLPVGKVPFSIRRRV</sequence>
<evidence type="ECO:0000313" key="9">
    <source>
        <dbReference type="EMBL" id="OAG03968.1"/>
    </source>
</evidence>
<keyword evidence="8" id="KW-0472">Membrane</keyword>
<dbReference type="Pfam" id="PF00067">
    <property type="entry name" value="p450"/>
    <property type="match status" value="1"/>
</dbReference>
<dbReference type="STRING" id="1460663.A0A177CB15"/>
<evidence type="ECO:0000256" key="7">
    <source>
        <dbReference type="RuleBase" id="RU000461"/>
    </source>
</evidence>
<dbReference type="InterPro" id="IPR002403">
    <property type="entry name" value="Cyt_P450_E_grp-IV"/>
</dbReference>
<evidence type="ECO:0000256" key="6">
    <source>
        <dbReference type="PIRSR" id="PIRSR602403-1"/>
    </source>
</evidence>
<comment type="similarity">
    <text evidence="2 7">Belongs to the cytochrome P450 family.</text>
</comment>
<evidence type="ECO:0000256" key="2">
    <source>
        <dbReference type="ARBA" id="ARBA00010617"/>
    </source>
</evidence>
<keyword evidence="5 6" id="KW-0408">Iron</keyword>
<keyword evidence="4 6" id="KW-0479">Metal-binding</keyword>
<organism evidence="9 10">
    <name type="scientific">Paraphaeosphaeria sporulosa</name>
    <dbReference type="NCBI Taxonomy" id="1460663"/>
    <lineage>
        <taxon>Eukaryota</taxon>
        <taxon>Fungi</taxon>
        <taxon>Dikarya</taxon>
        <taxon>Ascomycota</taxon>
        <taxon>Pezizomycotina</taxon>
        <taxon>Dothideomycetes</taxon>
        <taxon>Pleosporomycetidae</taxon>
        <taxon>Pleosporales</taxon>
        <taxon>Massarineae</taxon>
        <taxon>Didymosphaeriaceae</taxon>
        <taxon>Paraphaeosphaeria</taxon>
    </lineage>
</organism>
<dbReference type="InParanoid" id="A0A177CB15"/>
<keyword evidence="7" id="KW-0503">Monooxygenase</keyword>
<dbReference type="GO" id="GO:0005506">
    <property type="term" value="F:iron ion binding"/>
    <property type="evidence" value="ECO:0007669"/>
    <property type="project" value="InterPro"/>
</dbReference>
<accession>A0A177CB15</accession>
<dbReference type="GO" id="GO:0016705">
    <property type="term" value="F:oxidoreductase activity, acting on paired donors, with incorporation or reduction of molecular oxygen"/>
    <property type="evidence" value="ECO:0007669"/>
    <property type="project" value="InterPro"/>
</dbReference>
<feature type="transmembrane region" description="Helical" evidence="8">
    <location>
        <begin position="66"/>
        <end position="84"/>
    </location>
</feature>
<dbReference type="GO" id="GO:0020037">
    <property type="term" value="F:heme binding"/>
    <property type="evidence" value="ECO:0007669"/>
    <property type="project" value="InterPro"/>
</dbReference>
<keyword evidence="7" id="KW-0560">Oxidoreductase</keyword>
<dbReference type="PROSITE" id="PS00086">
    <property type="entry name" value="CYTOCHROME_P450"/>
    <property type="match status" value="1"/>
</dbReference>
<dbReference type="RefSeq" id="XP_018034333.1">
    <property type="nucleotide sequence ID" value="XM_018187757.1"/>
</dbReference>
<dbReference type="GO" id="GO:0008395">
    <property type="term" value="F:steroid hydroxylase activity"/>
    <property type="evidence" value="ECO:0007669"/>
    <property type="project" value="TreeGrafter"/>
</dbReference>
<dbReference type="PRINTS" id="PR00465">
    <property type="entry name" value="EP450IV"/>
</dbReference>
<protein>
    <submittedName>
        <fullName evidence="9">Cytochrome P450</fullName>
    </submittedName>
</protein>
<dbReference type="SUPFAM" id="SSF48264">
    <property type="entry name" value="Cytochrome P450"/>
    <property type="match status" value="1"/>
</dbReference>
<dbReference type="InterPro" id="IPR001128">
    <property type="entry name" value="Cyt_P450"/>
</dbReference>
<name>A0A177CB15_9PLEO</name>
<dbReference type="PANTHER" id="PTHR24304:SF2">
    <property type="entry name" value="24-HYDROXYCHOLESTEROL 7-ALPHA-HYDROXYLASE"/>
    <property type="match status" value="1"/>
</dbReference>
<dbReference type="Gene3D" id="1.10.630.10">
    <property type="entry name" value="Cytochrome P450"/>
    <property type="match status" value="1"/>
</dbReference>
<dbReference type="Proteomes" id="UP000077069">
    <property type="component" value="Unassembled WGS sequence"/>
</dbReference>